<name>A0A818BP94_9BILA</name>
<protein>
    <recommendedName>
        <fullName evidence="3">CCHC-type domain-containing protein</fullName>
    </recommendedName>
</protein>
<dbReference type="Pfam" id="PF00098">
    <property type="entry name" value="zf-CCHC"/>
    <property type="match status" value="1"/>
</dbReference>
<comment type="caution">
    <text evidence="4">The sequence shown here is derived from an EMBL/GenBank/DDBJ whole genome shotgun (WGS) entry which is preliminary data.</text>
</comment>
<dbReference type="SMART" id="SM00343">
    <property type="entry name" value="ZnF_C2HC"/>
    <property type="match status" value="1"/>
</dbReference>
<dbReference type="Gene3D" id="4.10.60.10">
    <property type="entry name" value="Zinc finger, CCHC-type"/>
    <property type="match status" value="1"/>
</dbReference>
<feature type="domain" description="CCHC-type" evidence="3">
    <location>
        <begin position="544"/>
        <end position="560"/>
    </location>
</feature>
<reference evidence="4" key="1">
    <citation type="submission" date="2021-02" db="EMBL/GenBank/DDBJ databases">
        <authorList>
            <person name="Nowell W R."/>
        </authorList>
    </citation>
    <scope>NUCLEOTIDE SEQUENCE</scope>
</reference>
<dbReference type="EMBL" id="CAJOBR010006375">
    <property type="protein sequence ID" value="CAF4842720.1"/>
    <property type="molecule type" value="Genomic_DNA"/>
</dbReference>
<dbReference type="PANTHER" id="PTHR33223">
    <property type="entry name" value="CCHC-TYPE DOMAIN-CONTAINING PROTEIN"/>
    <property type="match status" value="1"/>
</dbReference>
<dbReference type="InterPro" id="IPR005162">
    <property type="entry name" value="Retrotrans_gag_dom"/>
</dbReference>
<dbReference type="EMBL" id="CAJNYT010001532">
    <property type="protein sequence ID" value="CAF3417579.1"/>
    <property type="molecule type" value="Genomic_DNA"/>
</dbReference>
<accession>A0A818BP94</accession>
<dbReference type="InterPro" id="IPR036875">
    <property type="entry name" value="Znf_CCHC_sf"/>
</dbReference>
<dbReference type="GO" id="GO:0008270">
    <property type="term" value="F:zinc ion binding"/>
    <property type="evidence" value="ECO:0007669"/>
    <property type="project" value="UniProtKB-KW"/>
</dbReference>
<proteinExistence type="predicted"/>
<feature type="region of interest" description="Disordered" evidence="2">
    <location>
        <begin position="491"/>
        <end position="517"/>
    </location>
</feature>
<evidence type="ECO:0000259" key="3">
    <source>
        <dbReference type="PROSITE" id="PS50158"/>
    </source>
</evidence>
<gene>
    <name evidence="4" type="ORF">GRG538_LOCUS11491</name>
    <name evidence="5" type="ORF">QYT958_LOCUS26556</name>
</gene>
<dbReference type="PANTHER" id="PTHR33223:SF6">
    <property type="entry name" value="CCHC-TYPE DOMAIN-CONTAINING PROTEIN"/>
    <property type="match status" value="1"/>
</dbReference>
<sequence length="568" mass="65936">MHHSTRSHLNLQTQKISDLLYYSPPRTHNLTDLSCNQTRIPSSLSPNSLIKMTTSATLSEVAEQSKNCDHIGQTENKLNLQSLRAQERIALQSIHKITDDEMIQVDQWLSVLHKTFEDLEYPSVHRVIQATTYFNNELQVWYEETKTKINNDWTCFCDRLLQYIHDRQKNQINFSSTTPLLQNNNEPISLEHLIDSQFDKYSGTGDARVWLLQTMNQFKQCRLRRLEQLQAIPFLLVDIAYLWYVDNVDLIISFESFSKLFLQQFVPVSSKHQDISSIEKDKPSFLVSSSLATLHLQQTIADEIIKKPTYFRGSKDDVIDWLDNLEQRFKMAQWNDEQKLQYITVHLQDDAHRWWARVSGTITTWSSFIEAVTKAFGSTKAQQLAFEQLKSYKQTVNQSVIQYYDKIMELCKKVDLAMPDSLKLKYLMTGIRDSLKLHVALQDPKTTEIFLSMARKVEDTLSLTSSNGELHSDHINVNAVKFSEPLVRPSIPQQSFKQNRPNTSPYSPSQQFRPNHGHITQARNQPIRNYALSRYPSYTQQSNRCYNCGTPGHYARDCTRPHFGEGKQ</sequence>
<keyword evidence="1" id="KW-0479">Metal-binding</keyword>
<evidence type="ECO:0000313" key="4">
    <source>
        <dbReference type="EMBL" id="CAF3417579.1"/>
    </source>
</evidence>
<dbReference type="Proteomes" id="UP000663848">
    <property type="component" value="Unassembled WGS sequence"/>
</dbReference>
<feature type="compositionally biased region" description="Polar residues" evidence="2">
    <location>
        <begin position="491"/>
        <end position="513"/>
    </location>
</feature>
<keyword evidence="1" id="KW-0862">Zinc</keyword>
<dbReference type="SUPFAM" id="SSF57756">
    <property type="entry name" value="Retrovirus zinc finger-like domains"/>
    <property type="match status" value="1"/>
</dbReference>
<evidence type="ECO:0000313" key="5">
    <source>
        <dbReference type="EMBL" id="CAF4842720.1"/>
    </source>
</evidence>
<organism evidence="4 6">
    <name type="scientific">Rotaria socialis</name>
    <dbReference type="NCBI Taxonomy" id="392032"/>
    <lineage>
        <taxon>Eukaryota</taxon>
        <taxon>Metazoa</taxon>
        <taxon>Spiralia</taxon>
        <taxon>Gnathifera</taxon>
        <taxon>Rotifera</taxon>
        <taxon>Eurotatoria</taxon>
        <taxon>Bdelloidea</taxon>
        <taxon>Philodinida</taxon>
        <taxon>Philodinidae</taxon>
        <taxon>Rotaria</taxon>
    </lineage>
</organism>
<evidence type="ECO:0000256" key="2">
    <source>
        <dbReference type="SAM" id="MobiDB-lite"/>
    </source>
</evidence>
<keyword evidence="1" id="KW-0863">Zinc-finger</keyword>
<evidence type="ECO:0000256" key="1">
    <source>
        <dbReference type="PROSITE-ProRule" id="PRU00047"/>
    </source>
</evidence>
<dbReference type="InterPro" id="IPR001878">
    <property type="entry name" value="Znf_CCHC"/>
</dbReference>
<evidence type="ECO:0000313" key="6">
    <source>
        <dbReference type="Proteomes" id="UP000663872"/>
    </source>
</evidence>
<dbReference type="Pfam" id="PF03732">
    <property type="entry name" value="Retrotrans_gag"/>
    <property type="match status" value="1"/>
</dbReference>
<dbReference type="GO" id="GO:0003676">
    <property type="term" value="F:nucleic acid binding"/>
    <property type="evidence" value="ECO:0007669"/>
    <property type="project" value="InterPro"/>
</dbReference>
<dbReference type="Proteomes" id="UP000663872">
    <property type="component" value="Unassembled WGS sequence"/>
</dbReference>
<dbReference type="PROSITE" id="PS50158">
    <property type="entry name" value="ZF_CCHC"/>
    <property type="match status" value="1"/>
</dbReference>
<dbReference type="AlphaFoldDB" id="A0A818BP94"/>